<feature type="domain" description="TonB C-terminal" evidence="12">
    <location>
        <begin position="153"/>
        <end position="251"/>
    </location>
</feature>
<dbReference type="GO" id="GO:0031992">
    <property type="term" value="F:energy transducer activity"/>
    <property type="evidence" value="ECO:0007669"/>
    <property type="project" value="InterPro"/>
</dbReference>
<dbReference type="EMBL" id="CP003360">
    <property type="protein sequence ID" value="AFM28054.1"/>
    <property type="molecule type" value="Genomic_DNA"/>
</dbReference>
<dbReference type="GO" id="GO:0015031">
    <property type="term" value="P:protein transport"/>
    <property type="evidence" value="ECO:0007669"/>
    <property type="project" value="UniProtKB-KW"/>
</dbReference>
<evidence type="ECO:0000313" key="14">
    <source>
        <dbReference type="Proteomes" id="UP000006055"/>
    </source>
</evidence>
<feature type="compositionally biased region" description="Basic and acidic residues" evidence="10">
    <location>
        <begin position="72"/>
        <end position="88"/>
    </location>
</feature>
<keyword evidence="7" id="KW-0653">Protein transport</keyword>
<comment type="similarity">
    <text evidence="2">Belongs to the TonB family.</text>
</comment>
<dbReference type="InterPro" id="IPR003538">
    <property type="entry name" value="TonB"/>
</dbReference>
<keyword evidence="9" id="KW-0472">Membrane</keyword>
<evidence type="ECO:0000256" key="10">
    <source>
        <dbReference type="SAM" id="MobiDB-lite"/>
    </source>
</evidence>
<keyword evidence="4" id="KW-1003">Cell membrane</keyword>
<dbReference type="GO" id="GO:0098797">
    <property type="term" value="C:plasma membrane protein complex"/>
    <property type="evidence" value="ECO:0007669"/>
    <property type="project" value="TreeGrafter"/>
</dbReference>
<dbReference type="InterPro" id="IPR051045">
    <property type="entry name" value="TonB-dependent_transducer"/>
</dbReference>
<reference evidence="14" key="1">
    <citation type="submission" date="2012-06" db="EMBL/GenBank/DDBJ databases">
        <title>Complete sequence of chromosome of Desulfomonile tiedjei DSM 6799.</title>
        <authorList>
            <person name="Lucas S."/>
            <person name="Copeland A."/>
            <person name="Lapidus A."/>
            <person name="Glavina del Rio T."/>
            <person name="Dalin E."/>
            <person name="Tice H."/>
            <person name="Bruce D."/>
            <person name="Goodwin L."/>
            <person name="Pitluck S."/>
            <person name="Peters L."/>
            <person name="Ovchinnikova G."/>
            <person name="Zeytun A."/>
            <person name="Lu M."/>
            <person name="Kyrpides N."/>
            <person name="Mavromatis K."/>
            <person name="Ivanova N."/>
            <person name="Brettin T."/>
            <person name="Detter J.C."/>
            <person name="Han C."/>
            <person name="Larimer F."/>
            <person name="Land M."/>
            <person name="Hauser L."/>
            <person name="Markowitz V."/>
            <person name="Cheng J.-F."/>
            <person name="Hugenholtz P."/>
            <person name="Woyke T."/>
            <person name="Wu D."/>
            <person name="Spring S."/>
            <person name="Schroeder M."/>
            <person name="Brambilla E."/>
            <person name="Klenk H.-P."/>
            <person name="Eisen J.A."/>
        </authorList>
    </citation>
    <scope>NUCLEOTIDE SEQUENCE [LARGE SCALE GENOMIC DNA]</scope>
    <source>
        <strain evidence="14">ATCC 49306 / DSM 6799 / DCB-1</strain>
    </source>
</reference>
<evidence type="ECO:0000256" key="5">
    <source>
        <dbReference type="ARBA" id="ARBA00022519"/>
    </source>
</evidence>
<evidence type="ECO:0000256" key="8">
    <source>
        <dbReference type="ARBA" id="ARBA00022989"/>
    </source>
</evidence>
<proteinExistence type="inferred from homology"/>
<dbReference type="GO" id="GO:0015891">
    <property type="term" value="P:siderophore transport"/>
    <property type="evidence" value="ECO:0007669"/>
    <property type="project" value="InterPro"/>
</dbReference>
<keyword evidence="14" id="KW-1185">Reference proteome</keyword>
<dbReference type="InterPro" id="IPR037682">
    <property type="entry name" value="TonB_C"/>
</dbReference>
<feature type="signal peptide" evidence="11">
    <location>
        <begin position="1"/>
        <end position="25"/>
    </location>
</feature>
<sequence length="257" mass="27848">MTMKPLIPFLCVSVAVHACAFGALAMIMPARTGIAGALDGDPDRVFVCVVSDQDLTPIATTACESDSPAAIESEKIKEQVKPEDRPELLTKQASVAPLERGETDIQEDPNSKSLIAEEEKPRKKEQDDSSASKPQEASNRHMCRAALGKELRDFQSLMLAAIRQATFFPRDALKEKRHGEVMVSFTINRDGKITRVEVVGQSGCAALDDAAKEIIRKASEKFPAFPASVNQDSLAYTLPILFKEKRSGTSSGATAAR</sequence>
<keyword evidence="11" id="KW-0732">Signal</keyword>
<organism evidence="13 14">
    <name type="scientific">Desulfomonile tiedjei (strain ATCC 49306 / DSM 6799 / DCB-1)</name>
    <dbReference type="NCBI Taxonomy" id="706587"/>
    <lineage>
        <taxon>Bacteria</taxon>
        <taxon>Pseudomonadati</taxon>
        <taxon>Thermodesulfobacteriota</taxon>
        <taxon>Desulfomonilia</taxon>
        <taxon>Desulfomonilales</taxon>
        <taxon>Desulfomonilaceae</taxon>
        <taxon>Desulfomonile</taxon>
    </lineage>
</organism>
<evidence type="ECO:0000256" key="6">
    <source>
        <dbReference type="ARBA" id="ARBA00022692"/>
    </source>
</evidence>
<evidence type="ECO:0000256" key="11">
    <source>
        <dbReference type="SAM" id="SignalP"/>
    </source>
</evidence>
<protein>
    <submittedName>
        <fullName evidence="13">TonB family protein</fullName>
    </submittedName>
</protein>
<dbReference type="Gene3D" id="3.30.1150.10">
    <property type="match status" value="1"/>
</dbReference>
<dbReference type="AlphaFoldDB" id="I4CER3"/>
<dbReference type="eggNOG" id="COG0810">
    <property type="taxonomic scope" value="Bacteria"/>
</dbReference>
<evidence type="ECO:0000256" key="3">
    <source>
        <dbReference type="ARBA" id="ARBA00022448"/>
    </source>
</evidence>
<keyword evidence="6" id="KW-0812">Transmembrane</keyword>
<evidence type="ECO:0000256" key="1">
    <source>
        <dbReference type="ARBA" id="ARBA00004383"/>
    </source>
</evidence>
<dbReference type="PANTHER" id="PTHR33446">
    <property type="entry name" value="PROTEIN TONB-RELATED"/>
    <property type="match status" value="1"/>
</dbReference>
<gene>
    <name evidence="13" type="ordered locus">Desti_5469</name>
</gene>
<dbReference type="STRING" id="706587.Desti_5469"/>
<evidence type="ECO:0000313" key="13">
    <source>
        <dbReference type="EMBL" id="AFM28054.1"/>
    </source>
</evidence>
<accession>I4CER3</accession>
<keyword evidence="3" id="KW-0813">Transport</keyword>
<dbReference type="Proteomes" id="UP000006055">
    <property type="component" value="Chromosome"/>
</dbReference>
<feature type="chain" id="PRO_5003687213" evidence="11">
    <location>
        <begin position="26"/>
        <end position="257"/>
    </location>
</feature>
<dbReference type="RefSeq" id="WP_014813153.1">
    <property type="nucleotide sequence ID" value="NC_018025.1"/>
</dbReference>
<dbReference type="PRINTS" id="PR01374">
    <property type="entry name" value="TONBPROTEIN"/>
</dbReference>
<evidence type="ECO:0000256" key="4">
    <source>
        <dbReference type="ARBA" id="ARBA00022475"/>
    </source>
</evidence>
<feature type="region of interest" description="Disordered" evidence="10">
    <location>
        <begin position="66"/>
        <end position="140"/>
    </location>
</feature>
<dbReference type="SUPFAM" id="SSF74653">
    <property type="entry name" value="TolA/TonB C-terminal domain"/>
    <property type="match status" value="1"/>
</dbReference>
<evidence type="ECO:0000256" key="7">
    <source>
        <dbReference type="ARBA" id="ARBA00022927"/>
    </source>
</evidence>
<keyword evidence="8" id="KW-1133">Transmembrane helix</keyword>
<evidence type="ECO:0000256" key="2">
    <source>
        <dbReference type="ARBA" id="ARBA00006555"/>
    </source>
</evidence>
<dbReference type="InterPro" id="IPR006260">
    <property type="entry name" value="TonB/TolA_C"/>
</dbReference>
<dbReference type="OrthoDB" id="5334999at2"/>
<dbReference type="HOGENOM" id="CLU_1105757_0_0_7"/>
<dbReference type="Pfam" id="PF03544">
    <property type="entry name" value="TonB_C"/>
    <property type="match status" value="1"/>
</dbReference>
<dbReference type="PANTHER" id="PTHR33446:SF2">
    <property type="entry name" value="PROTEIN TONB"/>
    <property type="match status" value="1"/>
</dbReference>
<feature type="compositionally biased region" description="Basic and acidic residues" evidence="10">
    <location>
        <begin position="115"/>
        <end position="127"/>
    </location>
</feature>
<evidence type="ECO:0000256" key="9">
    <source>
        <dbReference type="ARBA" id="ARBA00023136"/>
    </source>
</evidence>
<dbReference type="PROSITE" id="PS52015">
    <property type="entry name" value="TONB_CTD"/>
    <property type="match status" value="1"/>
</dbReference>
<keyword evidence="5" id="KW-0997">Cell inner membrane</keyword>
<name>I4CER3_DESTA</name>
<dbReference type="NCBIfam" id="TIGR01352">
    <property type="entry name" value="tonB_Cterm"/>
    <property type="match status" value="1"/>
</dbReference>
<evidence type="ECO:0000259" key="12">
    <source>
        <dbReference type="PROSITE" id="PS52015"/>
    </source>
</evidence>
<dbReference type="GO" id="GO:0030288">
    <property type="term" value="C:outer membrane-bounded periplasmic space"/>
    <property type="evidence" value="ECO:0007669"/>
    <property type="project" value="InterPro"/>
</dbReference>
<comment type="subcellular location">
    <subcellularLocation>
        <location evidence="1">Cell inner membrane</location>
        <topology evidence="1">Single-pass membrane protein</topology>
        <orientation evidence="1">Periplasmic side</orientation>
    </subcellularLocation>
</comment>
<dbReference type="KEGG" id="dti:Desti_5469"/>
<dbReference type="GO" id="GO:0055085">
    <property type="term" value="P:transmembrane transport"/>
    <property type="evidence" value="ECO:0007669"/>
    <property type="project" value="InterPro"/>
</dbReference>